<accession>A0ABT0NNV4</accession>
<dbReference type="NCBIfam" id="NF047619">
    <property type="entry name" value="NADase_discoid"/>
    <property type="match status" value="1"/>
</dbReference>
<keyword evidence="1" id="KW-1133">Transmembrane helix</keyword>
<evidence type="ECO:0000313" key="5">
    <source>
        <dbReference type="Proteomes" id="UP001202052"/>
    </source>
</evidence>
<sequence>MLPVRPAKPVAPRPVVRPVETPEEVAGRPCPSCGTPNPPGRRFCRRCAAELTPAVKPAPLPWWRTVWPLRRKVRAGSGRGVRLLVILGLLVALCAAGFFLLPAGRALFEDTRDKLGKPKAVTPVSIKASAELSGHPARNTTDGVSNHYWGAPAPGASVTYTFGEPFRLVDVIITNGASKSPEAYADEARALRMDMEITTRDGEVHRKRITLADKPGPQTIPTGFSDVTTVRLVLNSPAGLSQGRHLALAEVEFFARS</sequence>
<proteinExistence type="predicted"/>
<dbReference type="Proteomes" id="UP001202052">
    <property type="component" value="Unassembled WGS sequence"/>
</dbReference>
<keyword evidence="1" id="KW-0472">Membrane</keyword>
<dbReference type="EMBL" id="JAMCCK010000009">
    <property type="protein sequence ID" value="MCL3993085.1"/>
    <property type="molecule type" value="Genomic_DNA"/>
</dbReference>
<feature type="domain" description="NAD glycohydrolase translocation F5/8 type C" evidence="3">
    <location>
        <begin position="131"/>
        <end position="220"/>
    </location>
</feature>
<keyword evidence="5" id="KW-1185">Reference proteome</keyword>
<evidence type="ECO:0000313" key="4">
    <source>
        <dbReference type="EMBL" id="MCL3993085.1"/>
    </source>
</evidence>
<dbReference type="InterPro" id="IPR057561">
    <property type="entry name" value="NADase_transloc"/>
</dbReference>
<dbReference type="Gene3D" id="2.60.120.260">
    <property type="entry name" value="Galactose-binding domain-like"/>
    <property type="match status" value="1"/>
</dbReference>
<dbReference type="InterPro" id="IPR055999">
    <property type="entry name" value="DUF7577"/>
</dbReference>
<dbReference type="Pfam" id="PF24463">
    <property type="entry name" value="DUF7577"/>
    <property type="match status" value="1"/>
</dbReference>
<reference evidence="4 5" key="1">
    <citation type="submission" date="2022-05" db="EMBL/GenBank/DDBJ databases">
        <title>Genome Resource of Streptomyces lavenduligriseus GA1-1, a Strain with Broad-Spectrum Antifungal Activity against Phytopathogenic Fungi.</title>
        <authorList>
            <person name="Qi D."/>
        </authorList>
    </citation>
    <scope>NUCLEOTIDE SEQUENCE [LARGE SCALE GENOMIC DNA]</scope>
    <source>
        <strain evidence="4 5">GA1-1</strain>
    </source>
</reference>
<name>A0ABT0NNV4_9ACTN</name>
<comment type="caution">
    <text evidence="4">The sequence shown here is derived from an EMBL/GenBank/DDBJ whole genome shotgun (WGS) entry which is preliminary data.</text>
</comment>
<dbReference type="RefSeq" id="WP_249457689.1">
    <property type="nucleotide sequence ID" value="NZ_JAMCCK010000009.1"/>
</dbReference>
<feature type="domain" description="DUF7577" evidence="2">
    <location>
        <begin position="27"/>
        <end position="51"/>
    </location>
</feature>
<keyword evidence="1" id="KW-0812">Transmembrane</keyword>
<evidence type="ECO:0000259" key="2">
    <source>
        <dbReference type="Pfam" id="PF24463"/>
    </source>
</evidence>
<evidence type="ECO:0000259" key="3">
    <source>
        <dbReference type="Pfam" id="PF25302"/>
    </source>
</evidence>
<dbReference type="Pfam" id="PF25302">
    <property type="entry name" value="NADase_transloc"/>
    <property type="match status" value="1"/>
</dbReference>
<evidence type="ECO:0000256" key="1">
    <source>
        <dbReference type="SAM" id="Phobius"/>
    </source>
</evidence>
<gene>
    <name evidence="4" type="ORF">M4438_06045</name>
</gene>
<protein>
    <submittedName>
        <fullName evidence="4">Zinc ribbon domain-containing protein</fullName>
    </submittedName>
</protein>
<organism evidence="4 5">
    <name type="scientific">Streptomyces lavenduligriseus</name>
    <dbReference type="NCBI Taxonomy" id="67315"/>
    <lineage>
        <taxon>Bacteria</taxon>
        <taxon>Bacillati</taxon>
        <taxon>Actinomycetota</taxon>
        <taxon>Actinomycetes</taxon>
        <taxon>Kitasatosporales</taxon>
        <taxon>Streptomycetaceae</taxon>
        <taxon>Streptomyces</taxon>
    </lineage>
</organism>
<feature type="transmembrane region" description="Helical" evidence="1">
    <location>
        <begin position="80"/>
        <end position="101"/>
    </location>
</feature>